<gene>
    <name evidence="7" type="ORF">HNV11_07110</name>
</gene>
<dbReference type="SUPFAM" id="SSF82171">
    <property type="entry name" value="DPP6 N-terminal domain-like"/>
    <property type="match status" value="1"/>
</dbReference>
<dbReference type="InterPro" id="IPR002471">
    <property type="entry name" value="Pept_S9_AS"/>
</dbReference>
<feature type="chain" id="PRO_5026808262" evidence="4">
    <location>
        <begin position="18"/>
        <end position="819"/>
    </location>
</feature>
<keyword evidence="1" id="KW-0645">Protease</keyword>
<keyword evidence="4" id="KW-0732">Signal</keyword>
<dbReference type="RefSeq" id="WP_171739014.1">
    <property type="nucleotide sequence ID" value="NZ_CP053435.1"/>
</dbReference>
<dbReference type="Pfam" id="PF00930">
    <property type="entry name" value="DPPIV_N"/>
    <property type="match status" value="1"/>
</dbReference>
<dbReference type="Pfam" id="PF07676">
    <property type="entry name" value="PD40"/>
    <property type="match status" value="2"/>
</dbReference>
<dbReference type="KEGG" id="stae:HNV11_07110"/>
<evidence type="ECO:0000256" key="3">
    <source>
        <dbReference type="SAM" id="MobiDB-lite"/>
    </source>
</evidence>
<dbReference type="Proteomes" id="UP000502756">
    <property type="component" value="Chromosome"/>
</dbReference>
<proteinExistence type="predicted"/>
<dbReference type="PANTHER" id="PTHR11731:SF193">
    <property type="entry name" value="DIPEPTIDYL PEPTIDASE 9"/>
    <property type="match status" value="1"/>
</dbReference>
<dbReference type="AlphaFoldDB" id="A0A6M5Y6Z6"/>
<evidence type="ECO:0000313" key="8">
    <source>
        <dbReference type="Proteomes" id="UP000502756"/>
    </source>
</evidence>
<dbReference type="InterPro" id="IPR001375">
    <property type="entry name" value="Peptidase_S9_cat"/>
</dbReference>
<dbReference type="EMBL" id="CP053435">
    <property type="protein sequence ID" value="QJW89176.1"/>
    <property type="molecule type" value="Genomic_DNA"/>
</dbReference>
<dbReference type="InterPro" id="IPR011659">
    <property type="entry name" value="WD40"/>
</dbReference>
<feature type="signal peptide" evidence="4">
    <location>
        <begin position="1"/>
        <end position="17"/>
    </location>
</feature>
<dbReference type="GO" id="GO:0004252">
    <property type="term" value="F:serine-type endopeptidase activity"/>
    <property type="evidence" value="ECO:0007669"/>
    <property type="project" value="InterPro"/>
</dbReference>
<dbReference type="Gene3D" id="3.40.50.1820">
    <property type="entry name" value="alpha/beta hydrolase"/>
    <property type="match status" value="1"/>
</dbReference>
<feature type="region of interest" description="Disordered" evidence="3">
    <location>
        <begin position="218"/>
        <end position="251"/>
    </location>
</feature>
<evidence type="ECO:0000313" key="7">
    <source>
        <dbReference type="EMBL" id="QJW89176.1"/>
    </source>
</evidence>
<feature type="domain" description="Peptidase S9 prolyl oligopeptidase catalytic" evidence="5">
    <location>
        <begin position="625"/>
        <end position="817"/>
    </location>
</feature>
<keyword evidence="8" id="KW-1185">Reference proteome</keyword>
<dbReference type="GO" id="GO:0006508">
    <property type="term" value="P:proteolysis"/>
    <property type="evidence" value="ECO:0007669"/>
    <property type="project" value="UniProtKB-KW"/>
</dbReference>
<organism evidence="7 8">
    <name type="scientific">Spirosoma taeanense</name>
    <dbReference type="NCBI Taxonomy" id="2735870"/>
    <lineage>
        <taxon>Bacteria</taxon>
        <taxon>Pseudomonadati</taxon>
        <taxon>Bacteroidota</taxon>
        <taxon>Cytophagia</taxon>
        <taxon>Cytophagales</taxon>
        <taxon>Cytophagaceae</taxon>
        <taxon>Spirosoma</taxon>
    </lineage>
</organism>
<accession>A0A6M5Y6Z6</accession>
<evidence type="ECO:0000256" key="1">
    <source>
        <dbReference type="ARBA" id="ARBA00022670"/>
    </source>
</evidence>
<dbReference type="InterPro" id="IPR050278">
    <property type="entry name" value="Serine_Prot_S9B/DPPIV"/>
</dbReference>
<keyword evidence="2" id="KW-0378">Hydrolase</keyword>
<dbReference type="Pfam" id="PF00326">
    <property type="entry name" value="Peptidase_S9"/>
    <property type="match status" value="1"/>
</dbReference>
<feature type="compositionally biased region" description="Basic and acidic residues" evidence="3">
    <location>
        <begin position="218"/>
        <end position="243"/>
    </location>
</feature>
<evidence type="ECO:0000256" key="4">
    <source>
        <dbReference type="SAM" id="SignalP"/>
    </source>
</evidence>
<reference evidence="7 8" key="1">
    <citation type="submission" date="2020-05" db="EMBL/GenBank/DDBJ databases">
        <title>Genome sequencing of Spirosoma sp. TS118.</title>
        <authorList>
            <person name="Lee J.-H."/>
            <person name="Jeong S."/>
            <person name="Zhao L."/>
            <person name="Jung J.-H."/>
            <person name="Kim M.-K."/>
            <person name="Lim S."/>
        </authorList>
    </citation>
    <scope>NUCLEOTIDE SEQUENCE [LARGE SCALE GENOMIC DNA]</scope>
    <source>
        <strain evidence="7 8">TS118</strain>
    </source>
</reference>
<dbReference type="PROSITE" id="PS00708">
    <property type="entry name" value="PRO_ENDOPEP_SER"/>
    <property type="match status" value="1"/>
</dbReference>
<dbReference type="SUPFAM" id="SSF53474">
    <property type="entry name" value="alpha/beta-Hydrolases"/>
    <property type="match status" value="1"/>
</dbReference>
<dbReference type="GO" id="GO:0008239">
    <property type="term" value="F:dipeptidyl-peptidase activity"/>
    <property type="evidence" value="ECO:0007669"/>
    <property type="project" value="TreeGrafter"/>
</dbReference>
<evidence type="ECO:0000259" key="5">
    <source>
        <dbReference type="Pfam" id="PF00326"/>
    </source>
</evidence>
<evidence type="ECO:0000256" key="2">
    <source>
        <dbReference type="ARBA" id="ARBA00022801"/>
    </source>
</evidence>
<dbReference type="InterPro" id="IPR029058">
    <property type="entry name" value="AB_hydrolase_fold"/>
</dbReference>
<protein>
    <submittedName>
        <fullName evidence="7">S9 family peptidase</fullName>
    </submittedName>
</protein>
<dbReference type="InterPro" id="IPR002469">
    <property type="entry name" value="Peptidase_S9B_N"/>
</dbReference>
<sequence>MKQTALVFGLIATHAFAQPTPKPNATQPKPQLTVELIMQDPKNWVGTSPSNPFWSDDSKTLYFNWNPDKATSDSLYKVTFTDAKNRTLSQPVKVNPAERRALPTAHVAAYNRAHTQRLFERQGDLFLIDVASGKIRQLTNTVETETDPVFSGDEQSVVFRRSGSNLFMIQLRTGELTQLTDFRPGAKKADPKLTDEEKFLKTDQLRLSSVLSERKAKKDEADRISKADRPKRPKEIYLDDKHLTNPQRSPDGRFITYRLAKTDASGRAANAKRAQVPNYVTESGYTEEIPARTKVGAPMAASEFYVYDVVNDTVRTVSTKTIPGINDKPAYLRTGAGSKPDTSKTSRAVVINGPVWSDDGKLGVVVVRSLDNKDRWIMRLDLDAEPKLTLLDRQHDDAWIGGPGIGSTNSPGNMNFLADNQTLWYQSEADGYSHIYTVNVRTGQKNQLTSGKFEVQQVQLSKDKRYFFLQTNEVHPGEQHFYRMAVSGGERVRLTTMTGASDVTLSPDETRLAIRYSSSTRPWELYVASVNPQLLLASRGSIAQSAPMAPVQVTRSPTEAFNAYPWREPSLVTIPARDGQTIYARLYKPERGTGKAIVFVHGAGYLQNAHKWWSQYYREYMFHNLLVDRGYTVLDIDYRASAGYGRDWRTGIYRHMGGKDLDDHVDAARWLAQTQGVDANRIGIYGGSYGGFITLMAMFTTPDVFKAGAALRPVTDWAAYNHPYTANILNEPQTDSLAYRRSSPINFAEGLKGHLLICHGMVDVNVHFQDAVRLAQRLIELRKENWELAPYPVEDHGFVEPTSWMDEYKRILKLFEERL</sequence>
<feature type="domain" description="Dipeptidylpeptidase IV N-terminal" evidence="6">
    <location>
        <begin position="271"/>
        <end position="523"/>
    </location>
</feature>
<name>A0A6M5Y6Z6_9BACT</name>
<evidence type="ECO:0000259" key="6">
    <source>
        <dbReference type="Pfam" id="PF00930"/>
    </source>
</evidence>
<dbReference type="PANTHER" id="PTHR11731">
    <property type="entry name" value="PROTEASE FAMILY S9B,C DIPEPTIDYL-PEPTIDASE IV-RELATED"/>
    <property type="match status" value="1"/>
</dbReference>
<dbReference type="Gene3D" id="2.140.10.30">
    <property type="entry name" value="Dipeptidylpeptidase IV, N-terminal domain"/>
    <property type="match status" value="2"/>
</dbReference>